<evidence type="ECO:0000313" key="2">
    <source>
        <dbReference type="EMBL" id="GIX61599.1"/>
    </source>
</evidence>
<feature type="region of interest" description="Disordered" evidence="1">
    <location>
        <begin position="99"/>
        <end position="121"/>
    </location>
</feature>
<dbReference type="Proteomes" id="UP001497744">
    <property type="component" value="Unassembled WGS sequence"/>
</dbReference>
<dbReference type="RefSeq" id="XP_067713670.1">
    <property type="nucleotide sequence ID" value="XM_067857569.1"/>
</dbReference>
<comment type="caution">
    <text evidence="2">The sequence shown here is derived from an EMBL/GenBank/DDBJ whole genome shotgun (WGS) entry which is preliminary data.</text>
</comment>
<sequence length="288" mass="31175">MSTKKLTDCPSNLKEAIDWILRVTGKDGQDSGIGDDGGTAGLANAVTVLLEGVKSSSLELNTKLEAIMEALKAGSPNGLIDNLATGLAKFIGYETRHGSSGQLGTDGIGQRPKDNSGYGDANQGKPYYSLGKYNSARQSHQVSAGYYLTYNPEGEGGKWDSSFNGNGNATTCARIFLSVIPLMWFALSYLYFMCRDGGTWNTLNLNESALSEFILSMWFGPSRLQRGQNGEHVASKALGKFTEFQEAKSETSYADFVKKVRDEGLKAWTTSQTSQSHFLSGLYFLSLA</sequence>
<dbReference type="GeneID" id="94193082"/>
<protein>
    <submittedName>
        <fullName evidence="2">Variant erythrocyte surface antigen-1 family protein</fullName>
    </submittedName>
</protein>
<gene>
    <name evidence="2" type="ORF">BcabD6B2_10340</name>
</gene>
<accession>A0AAV4LNX7</accession>
<evidence type="ECO:0000256" key="1">
    <source>
        <dbReference type="SAM" id="MobiDB-lite"/>
    </source>
</evidence>
<organism evidence="2 3">
    <name type="scientific">Babesia caballi</name>
    <dbReference type="NCBI Taxonomy" id="5871"/>
    <lineage>
        <taxon>Eukaryota</taxon>
        <taxon>Sar</taxon>
        <taxon>Alveolata</taxon>
        <taxon>Apicomplexa</taxon>
        <taxon>Aconoidasida</taxon>
        <taxon>Piroplasmida</taxon>
        <taxon>Babesiidae</taxon>
        <taxon>Babesia</taxon>
    </lineage>
</organism>
<keyword evidence="3" id="KW-1185">Reference proteome</keyword>
<reference evidence="2 3" key="1">
    <citation type="submission" date="2021-06" db="EMBL/GenBank/DDBJ databases">
        <title>Genome sequence of Babesia caballi.</title>
        <authorList>
            <person name="Yamagishi J."/>
            <person name="Kidaka T."/>
            <person name="Ochi A."/>
        </authorList>
    </citation>
    <scope>NUCLEOTIDE SEQUENCE [LARGE SCALE GENOMIC DNA]</scope>
    <source>
        <strain evidence="2">USDA-D6B2</strain>
    </source>
</reference>
<evidence type="ECO:0000313" key="3">
    <source>
        <dbReference type="Proteomes" id="UP001497744"/>
    </source>
</evidence>
<proteinExistence type="predicted"/>
<name>A0AAV4LNX7_BABCB</name>
<dbReference type="EMBL" id="BPLF01000001">
    <property type="protein sequence ID" value="GIX61599.1"/>
    <property type="molecule type" value="Genomic_DNA"/>
</dbReference>
<dbReference type="AlphaFoldDB" id="A0AAV4LNX7"/>